<keyword evidence="6 10" id="KW-1133">Transmembrane helix</keyword>
<organism evidence="11">
    <name type="scientific">Nuttallina californica</name>
    <dbReference type="NCBI Taxonomy" id="413430"/>
    <lineage>
        <taxon>Eukaryota</taxon>
        <taxon>Metazoa</taxon>
        <taxon>Spiralia</taxon>
        <taxon>Lophotrochozoa</taxon>
        <taxon>Mollusca</taxon>
        <taxon>Polyplacophora</taxon>
        <taxon>Neoloricata</taxon>
        <taxon>Chitonida</taxon>
        <taxon>Acanthochitonina</taxon>
        <taxon>Tonicellidae</taxon>
        <taxon>Tonicellinae</taxon>
        <taxon>Nuttallina</taxon>
    </lineage>
</organism>
<dbReference type="Gene3D" id="1.10.287.3510">
    <property type="match status" value="1"/>
</dbReference>
<sequence>MIGFFNPFLYLSALGGMMSLLALCFQRKHLLNSLFCLELLMLSLVGQFFFFSDAVVGEGIVLYMYLTMVASEASLGLSLLVILVCFHGNDYVSSLSLNKC</sequence>
<keyword evidence="7" id="KW-0520">NAD</keyword>
<comment type="subcellular location">
    <subcellularLocation>
        <location evidence="1">Membrane</location>
        <topology evidence="1">Multi-pass membrane protein</topology>
    </subcellularLocation>
</comment>
<proteinExistence type="inferred from homology"/>
<evidence type="ECO:0000256" key="9">
    <source>
        <dbReference type="ARBA" id="ARBA00031586"/>
    </source>
</evidence>
<evidence type="ECO:0000313" key="11">
    <source>
        <dbReference type="EMBL" id="AIA77071.1"/>
    </source>
</evidence>
<dbReference type="EMBL" id="KJ569362">
    <property type="protein sequence ID" value="AIA77071.1"/>
    <property type="molecule type" value="Genomic_DNA"/>
</dbReference>
<keyword evidence="4 10" id="KW-0812">Transmembrane</keyword>
<protein>
    <recommendedName>
        <fullName evidence="3">NADH-ubiquinone oxidoreductase chain 4L</fullName>
    </recommendedName>
    <alternativeName>
        <fullName evidence="9">NADH dehydrogenase subunit 4L</fullName>
    </alternativeName>
</protein>
<comment type="similarity">
    <text evidence="2">Belongs to the complex I subunit 4L family.</text>
</comment>
<dbReference type="AlphaFoldDB" id="A0A0E3DE42"/>
<keyword evidence="5" id="KW-1278">Translocase</keyword>
<gene>
    <name evidence="11" type="primary">nad4l</name>
</gene>
<evidence type="ECO:0000256" key="7">
    <source>
        <dbReference type="ARBA" id="ARBA00023027"/>
    </source>
</evidence>
<feature type="transmembrane region" description="Helical" evidence="10">
    <location>
        <begin position="62"/>
        <end position="86"/>
    </location>
</feature>
<accession>A0A0E3DE42</accession>
<evidence type="ECO:0000256" key="8">
    <source>
        <dbReference type="ARBA" id="ARBA00023136"/>
    </source>
</evidence>
<evidence type="ECO:0000256" key="5">
    <source>
        <dbReference type="ARBA" id="ARBA00022967"/>
    </source>
</evidence>
<dbReference type="InterPro" id="IPR039428">
    <property type="entry name" value="NUOK/Mnh_C1-like"/>
</dbReference>
<evidence type="ECO:0000256" key="10">
    <source>
        <dbReference type="SAM" id="Phobius"/>
    </source>
</evidence>
<reference evidence="11" key="1">
    <citation type="journal article" date="2015" name="J. Nat. Hist.">
        <title>Molecular phylogeny of Acanthochitonina (Mollusca: Polyplacophora: Chitonida): three new mitochondrial genomes, rearranged gene orders and systematics.</title>
        <authorList>
            <person name="Irisarri I."/>
            <person name="Eernisse D.J."/>
            <person name="Zardoya R."/>
        </authorList>
    </citation>
    <scope>NUCLEOTIDE SEQUENCE</scope>
</reference>
<evidence type="ECO:0000256" key="2">
    <source>
        <dbReference type="ARBA" id="ARBA00010519"/>
    </source>
</evidence>
<feature type="transmembrane region" description="Helical" evidence="10">
    <location>
        <begin position="30"/>
        <end position="50"/>
    </location>
</feature>
<dbReference type="Pfam" id="PF00420">
    <property type="entry name" value="Oxidored_q2"/>
    <property type="match status" value="1"/>
</dbReference>
<evidence type="ECO:0000256" key="3">
    <source>
        <dbReference type="ARBA" id="ARBA00016612"/>
    </source>
</evidence>
<keyword evidence="8 10" id="KW-0472">Membrane</keyword>
<evidence type="ECO:0000256" key="4">
    <source>
        <dbReference type="ARBA" id="ARBA00022692"/>
    </source>
</evidence>
<feature type="transmembrane region" description="Helical" evidence="10">
    <location>
        <begin position="6"/>
        <end position="23"/>
    </location>
</feature>
<name>A0A0E3DE42_9MOLL</name>
<keyword evidence="11" id="KW-0496">Mitochondrion</keyword>
<evidence type="ECO:0000256" key="1">
    <source>
        <dbReference type="ARBA" id="ARBA00004141"/>
    </source>
</evidence>
<geneLocation type="mitochondrion" evidence="11"/>
<evidence type="ECO:0000256" key="6">
    <source>
        <dbReference type="ARBA" id="ARBA00022989"/>
    </source>
</evidence>
<dbReference type="GO" id="GO:0016020">
    <property type="term" value="C:membrane"/>
    <property type="evidence" value="ECO:0007669"/>
    <property type="project" value="UniProtKB-SubCell"/>
</dbReference>